<evidence type="ECO:0000256" key="15">
    <source>
        <dbReference type="PIRNR" id="PIRNR000167"/>
    </source>
</evidence>
<keyword evidence="9 15" id="KW-0560">Oxidoreductase</keyword>
<evidence type="ECO:0000256" key="16">
    <source>
        <dbReference type="PIRSR" id="PIRSR000167-1"/>
    </source>
</evidence>
<feature type="domain" description="Radical SAM core" evidence="18">
    <location>
        <begin position="52"/>
        <end position="294"/>
    </location>
</feature>
<feature type="binding site" evidence="16">
    <location>
        <position position="118"/>
    </location>
    <ligand>
        <name>S-adenosyl-L-methionine</name>
        <dbReference type="ChEBI" id="CHEBI:59789"/>
        <label>1</label>
    </ligand>
</feature>
<comment type="subunit">
    <text evidence="4">Monomer.</text>
</comment>
<comment type="cofactor">
    <cofactor evidence="15 17">
        <name>[4Fe-4S] cluster</name>
        <dbReference type="ChEBI" id="CHEBI:49883"/>
    </cofactor>
    <text evidence="15 17">Binds 1 [4Fe-4S] cluster. The cluster is coordinated with 3 cysteines and an exchangeable S-adenosyl-L-methionine.</text>
</comment>
<dbReference type="EC" id="1.3.98.3" evidence="15"/>
<evidence type="ECO:0000313" key="20">
    <source>
        <dbReference type="Proteomes" id="UP001296776"/>
    </source>
</evidence>
<gene>
    <name evidence="19" type="primary">hemN</name>
    <name evidence="19" type="ORF">CKO40_08000</name>
</gene>
<dbReference type="AlphaFoldDB" id="A0AAJ0X946"/>
<dbReference type="InterPro" id="IPR058240">
    <property type="entry name" value="rSAM_sf"/>
</dbReference>
<feature type="binding site" evidence="16">
    <location>
        <begin position="73"/>
        <end position="75"/>
    </location>
    <ligand>
        <name>S-adenosyl-L-methionine</name>
        <dbReference type="ChEBI" id="CHEBI:59789"/>
        <label>2</label>
    </ligand>
</feature>
<comment type="function">
    <text evidence="13">Involved in the heme biosynthesis. Catalyzes the anaerobic oxidative decarboxylation of propionate groups of rings A and B of coproporphyrinogen III to yield the vinyl groups in protoporphyrinogen IX.</text>
</comment>
<accession>A0AAJ0X946</accession>
<feature type="binding site" evidence="16">
    <location>
        <position position="61"/>
    </location>
    <ligand>
        <name>S-adenosyl-L-methionine</name>
        <dbReference type="ChEBI" id="CHEBI:59789"/>
        <label>1</label>
    </ligand>
</feature>
<dbReference type="SMART" id="SM00729">
    <property type="entry name" value="Elp3"/>
    <property type="match status" value="1"/>
</dbReference>
<dbReference type="PANTHER" id="PTHR13932">
    <property type="entry name" value="COPROPORPHYRINIGEN III OXIDASE"/>
    <property type="match status" value="1"/>
</dbReference>
<keyword evidence="7 15" id="KW-0949">S-adenosyl-L-methionine</keyword>
<feature type="binding site" evidence="16">
    <location>
        <begin position="119"/>
        <end position="120"/>
    </location>
    <ligand>
        <name>S-adenosyl-L-methionine</name>
        <dbReference type="ChEBI" id="CHEBI:59789"/>
        <label>2</label>
    </ligand>
</feature>
<comment type="caution">
    <text evidence="19">The sequence shown here is derived from an EMBL/GenBank/DDBJ whole genome shotgun (WGS) entry which is preliminary data.</text>
</comment>
<dbReference type="SFLD" id="SFLDG01082">
    <property type="entry name" value="B12-binding_domain_containing"/>
    <property type="match status" value="1"/>
</dbReference>
<organism evidence="19 20">
    <name type="scientific">Halochromatium glycolicum</name>
    <dbReference type="NCBI Taxonomy" id="85075"/>
    <lineage>
        <taxon>Bacteria</taxon>
        <taxon>Pseudomonadati</taxon>
        <taxon>Pseudomonadota</taxon>
        <taxon>Gammaproteobacteria</taxon>
        <taxon>Chromatiales</taxon>
        <taxon>Chromatiaceae</taxon>
        <taxon>Halochromatium</taxon>
    </lineage>
</organism>
<dbReference type="Gene3D" id="3.80.30.20">
    <property type="entry name" value="tm_1862 like domain"/>
    <property type="match status" value="1"/>
</dbReference>
<comment type="similarity">
    <text evidence="3 15">Belongs to the anaerobic coproporphyrinogen-III oxidase family.</text>
</comment>
<dbReference type="InterPro" id="IPR006638">
    <property type="entry name" value="Elp3/MiaA/NifB-like_rSAM"/>
</dbReference>
<reference evidence="19" key="1">
    <citation type="submission" date="2017-08" db="EMBL/GenBank/DDBJ databases">
        <authorList>
            <person name="Imhoff J.F."/>
            <person name="Rahn T."/>
            <person name="Kuenzel S."/>
            <person name="Neulinger S.C."/>
        </authorList>
    </citation>
    <scope>NUCLEOTIDE SEQUENCE</scope>
    <source>
        <strain evidence="19">DSM 11080</strain>
    </source>
</reference>
<evidence type="ECO:0000313" key="19">
    <source>
        <dbReference type="EMBL" id="MBK1704481.1"/>
    </source>
</evidence>
<dbReference type="GO" id="GO:0005737">
    <property type="term" value="C:cytoplasm"/>
    <property type="evidence" value="ECO:0007669"/>
    <property type="project" value="UniProtKB-SubCell"/>
</dbReference>
<comment type="subcellular location">
    <subcellularLocation>
        <location evidence="1 15">Cytoplasm</location>
    </subcellularLocation>
</comment>
<name>A0AAJ0X946_9GAMM</name>
<feature type="binding site" evidence="16">
    <location>
        <position position="215"/>
    </location>
    <ligand>
        <name>S-adenosyl-L-methionine</name>
        <dbReference type="ChEBI" id="CHEBI:59789"/>
        <label>2</label>
    </ligand>
</feature>
<evidence type="ECO:0000256" key="1">
    <source>
        <dbReference type="ARBA" id="ARBA00004496"/>
    </source>
</evidence>
<dbReference type="PROSITE" id="PS51918">
    <property type="entry name" value="RADICAL_SAM"/>
    <property type="match status" value="1"/>
</dbReference>
<evidence type="ECO:0000256" key="7">
    <source>
        <dbReference type="ARBA" id="ARBA00022691"/>
    </source>
</evidence>
<dbReference type="NCBIfam" id="TIGR00538">
    <property type="entry name" value="hemN"/>
    <property type="match status" value="1"/>
</dbReference>
<dbReference type="InterPro" id="IPR007197">
    <property type="entry name" value="rSAM"/>
</dbReference>
<dbReference type="GO" id="GO:0051989">
    <property type="term" value="F:coproporphyrinogen dehydrogenase activity"/>
    <property type="evidence" value="ECO:0007669"/>
    <property type="project" value="UniProtKB-EC"/>
</dbReference>
<dbReference type="InterPro" id="IPR004558">
    <property type="entry name" value="Coprogen_oxidase_HemN"/>
</dbReference>
<dbReference type="PIRSF" id="PIRSF000167">
    <property type="entry name" value="HemN"/>
    <property type="match status" value="1"/>
</dbReference>
<keyword evidence="6 15" id="KW-0963">Cytoplasm</keyword>
<dbReference type="Pfam" id="PF04055">
    <property type="entry name" value="Radical_SAM"/>
    <property type="match status" value="1"/>
</dbReference>
<dbReference type="GO" id="GO:0004109">
    <property type="term" value="F:coproporphyrinogen oxidase activity"/>
    <property type="evidence" value="ECO:0007669"/>
    <property type="project" value="InterPro"/>
</dbReference>
<evidence type="ECO:0000256" key="8">
    <source>
        <dbReference type="ARBA" id="ARBA00022723"/>
    </source>
</evidence>
<feature type="binding site" evidence="17">
    <location>
        <position position="67"/>
    </location>
    <ligand>
        <name>[4Fe-4S] cluster</name>
        <dbReference type="ChEBI" id="CHEBI:49883"/>
        <note>4Fe-4S-S-AdoMet</note>
    </ligand>
</feature>
<dbReference type="RefSeq" id="WP_200345687.1">
    <property type="nucleotide sequence ID" value="NZ_NRSJ01000011.1"/>
</dbReference>
<proteinExistence type="inferred from homology"/>
<evidence type="ECO:0000256" key="5">
    <source>
        <dbReference type="ARBA" id="ARBA00022485"/>
    </source>
</evidence>
<dbReference type="InterPro" id="IPR034505">
    <property type="entry name" value="Coproporphyrinogen-III_oxidase"/>
</dbReference>
<keyword evidence="12 15" id="KW-0627">Porphyrin biosynthesis</keyword>
<comment type="catalytic activity">
    <reaction evidence="14 15">
        <text>coproporphyrinogen III + 2 S-adenosyl-L-methionine = protoporphyrinogen IX + 2 5'-deoxyadenosine + 2 L-methionine + 2 CO2</text>
        <dbReference type="Rhea" id="RHEA:15425"/>
        <dbReference type="ChEBI" id="CHEBI:16526"/>
        <dbReference type="ChEBI" id="CHEBI:17319"/>
        <dbReference type="ChEBI" id="CHEBI:57307"/>
        <dbReference type="ChEBI" id="CHEBI:57309"/>
        <dbReference type="ChEBI" id="CHEBI:57844"/>
        <dbReference type="ChEBI" id="CHEBI:59789"/>
        <dbReference type="EC" id="1.3.98.3"/>
    </reaction>
</comment>
<comment type="pathway">
    <text evidence="2 15">Porphyrin-containing compound metabolism; protoporphyrin-IX biosynthesis; protoporphyrinogen-IX from coproporphyrinogen-III (AdoMet route): step 1/1.</text>
</comment>
<keyword evidence="5 15" id="KW-0004">4Fe-4S</keyword>
<dbReference type="GO" id="GO:0006782">
    <property type="term" value="P:protoporphyrinogen IX biosynthetic process"/>
    <property type="evidence" value="ECO:0007669"/>
    <property type="project" value="TreeGrafter"/>
</dbReference>
<dbReference type="Proteomes" id="UP001296776">
    <property type="component" value="Unassembled WGS sequence"/>
</dbReference>
<keyword evidence="10 15" id="KW-0408">Iron</keyword>
<evidence type="ECO:0000256" key="9">
    <source>
        <dbReference type="ARBA" id="ARBA00023002"/>
    </source>
</evidence>
<protein>
    <recommendedName>
        <fullName evidence="15">Coproporphyrinogen-III oxidase</fullName>
        <ecNumber evidence="15">1.3.98.3</ecNumber>
    </recommendedName>
</protein>
<dbReference type="InterPro" id="IPR023404">
    <property type="entry name" value="rSAM_horseshoe"/>
</dbReference>
<keyword evidence="20" id="KW-1185">Reference proteome</keyword>
<dbReference type="SFLD" id="SFLDG01065">
    <property type="entry name" value="anaerobic_coproporphyrinogen-I"/>
    <property type="match status" value="1"/>
</dbReference>
<evidence type="ECO:0000256" key="12">
    <source>
        <dbReference type="ARBA" id="ARBA00023244"/>
    </source>
</evidence>
<evidence type="ECO:0000256" key="11">
    <source>
        <dbReference type="ARBA" id="ARBA00023014"/>
    </source>
</evidence>
<evidence type="ECO:0000259" key="18">
    <source>
        <dbReference type="PROSITE" id="PS51918"/>
    </source>
</evidence>
<evidence type="ECO:0000256" key="10">
    <source>
        <dbReference type="ARBA" id="ARBA00023004"/>
    </source>
</evidence>
<sequence>MSTFAPTEVSPQQLARIAELGPLYAQSVNPASSWIDSLDTGEYERALERVAQQPDETLSLYVHIPFCPGRCLYCACNTTVTHDTAWIDRYLEGLDREMALVSERLRGQHDVLQLHLAGGTPNYLNDAQLTRLTEIVERRFRIIPDTDLSIECDPRRTSAGQLDLLHALGYRRVTFGVQELDPLVQRAIGRVQSTELVSDVYAMARETGFEAIGVDLIYGLPEQTEKSFQATLDAVVDLAPDRVACFGYTRTTAQGTHQYAIDAHRLPSAAERQALFHRAVNTLTAAGYAWIGLDSFALDTDELAMAQEEGRLRRNCIGYTSIATDHMLGFGSGAIGDVGGLCMQNEAEIDTWLSRVQAGQLAAARGHQVQDRDRRRRDAIEHMICNLELPAELAAGCLDDEYARLASYAPDGLVQIESDRLRITPSGRYFLRTLCSEHGAYFEWDRSRWHFSRSL</sequence>
<dbReference type="PANTHER" id="PTHR13932:SF6">
    <property type="entry name" value="OXYGEN-INDEPENDENT COPROPORPHYRINOGEN III OXIDASE"/>
    <property type="match status" value="1"/>
</dbReference>
<feature type="binding site" evidence="17">
    <location>
        <position position="74"/>
    </location>
    <ligand>
        <name>[4Fe-4S] cluster</name>
        <dbReference type="ChEBI" id="CHEBI:49883"/>
        <note>4Fe-4S-S-AdoMet</note>
    </ligand>
</feature>
<dbReference type="EMBL" id="NRSJ01000011">
    <property type="protein sequence ID" value="MBK1704481.1"/>
    <property type="molecule type" value="Genomic_DNA"/>
</dbReference>
<dbReference type="CDD" id="cd01335">
    <property type="entry name" value="Radical_SAM"/>
    <property type="match status" value="1"/>
</dbReference>
<dbReference type="GO" id="GO:0051539">
    <property type="term" value="F:4 iron, 4 sulfur cluster binding"/>
    <property type="evidence" value="ECO:0007669"/>
    <property type="project" value="UniProtKB-KW"/>
</dbReference>
<dbReference type="SFLD" id="SFLDS00029">
    <property type="entry name" value="Radical_SAM"/>
    <property type="match status" value="1"/>
</dbReference>
<dbReference type="Gene3D" id="1.10.10.920">
    <property type="match status" value="1"/>
</dbReference>
<keyword evidence="8 15" id="KW-0479">Metal-binding</keyword>
<evidence type="ECO:0000256" key="2">
    <source>
        <dbReference type="ARBA" id="ARBA00004785"/>
    </source>
</evidence>
<evidence type="ECO:0000256" key="3">
    <source>
        <dbReference type="ARBA" id="ARBA00005493"/>
    </source>
</evidence>
<feature type="binding site" evidence="16">
    <location>
        <position position="335"/>
    </location>
    <ligand>
        <name>S-adenosyl-L-methionine</name>
        <dbReference type="ChEBI" id="CHEBI:59789"/>
        <label>1</label>
    </ligand>
</feature>
<feature type="binding site" evidence="16">
    <location>
        <position position="178"/>
    </location>
    <ligand>
        <name>S-adenosyl-L-methionine</name>
        <dbReference type="ChEBI" id="CHEBI:59789"/>
        <label>2</label>
    </ligand>
</feature>
<evidence type="ECO:0000256" key="4">
    <source>
        <dbReference type="ARBA" id="ARBA00011245"/>
    </source>
</evidence>
<evidence type="ECO:0000256" key="13">
    <source>
        <dbReference type="ARBA" id="ARBA00024295"/>
    </source>
</evidence>
<keyword evidence="11 15" id="KW-0411">Iron-sulfur</keyword>
<feature type="binding site" evidence="16">
    <location>
        <position position="151"/>
    </location>
    <ligand>
        <name>S-adenosyl-L-methionine</name>
        <dbReference type="ChEBI" id="CHEBI:59789"/>
        <label>1</label>
    </ligand>
</feature>
<feature type="binding site" evidence="16">
    <location>
        <position position="190"/>
    </location>
    <ligand>
        <name>S-adenosyl-L-methionine</name>
        <dbReference type="ChEBI" id="CHEBI:59789"/>
        <label>2</label>
    </ligand>
</feature>
<evidence type="ECO:0000256" key="6">
    <source>
        <dbReference type="ARBA" id="ARBA00022490"/>
    </source>
</evidence>
<evidence type="ECO:0000256" key="17">
    <source>
        <dbReference type="PIRSR" id="PIRSR000167-2"/>
    </source>
</evidence>
<reference evidence="19" key="2">
    <citation type="journal article" date="2020" name="Microorganisms">
        <title>Osmotic Adaptation and Compatible Solute Biosynthesis of Phototrophic Bacteria as Revealed from Genome Analyses.</title>
        <authorList>
            <person name="Imhoff J.F."/>
            <person name="Rahn T."/>
            <person name="Kunzel S."/>
            <person name="Keller A."/>
            <person name="Neulinger S.C."/>
        </authorList>
    </citation>
    <scope>NUCLEOTIDE SEQUENCE</scope>
    <source>
        <strain evidence="19">DSM 11080</strain>
    </source>
</reference>
<dbReference type="SUPFAM" id="SSF102114">
    <property type="entry name" value="Radical SAM enzymes"/>
    <property type="match status" value="1"/>
</dbReference>
<dbReference type="GO" id="GO:0046872">
    <property type="term" value="F:metal ion binding"/>
    <property type="evidence" value="ECO:0007669"/>
    <property type="project" value="UniProtKB-KW"/>
</dbReference>
<feature type="binding site" evidence="17">
    <location>
        <position position="71"/>
    </location>
    <ligand>
        <name>[4Fe-4S] cluster</name>
        <dbReference type="ChEBI" id="CHEBI:49883"/>
        <note>4Fe-4S-S-AdoMet</note>
    </ligand>
</feature>
<evidence type="ECO:0000256" key="14">
    <source>
        <dbReference type="ARBA" id="ARBA00048321"/>
    </source>
</evidence>